<accession>A0ABN9UL75</accession>
<keyword evidence="4" id="KW-1185">Reference proteome</keyword>
<sequence length="343" mass="35339">MAPARYSPRAGVAVSLSASARPLPGPASCARHPGLPVQLVSARRCRPACRALAPLASALVLAARRSGRRSAAARRRASAEDKDIQGWFEKKKAQGTGGAGGAVVGGMLLGPLGAIVGANVGAKLGPAVTDLLRTFEGEGGDDQSGGGGGGGGSARAADEAVDKPRRPEARRAAAERKPAAPQPSVDSELEELVASRRTPGPVATMPEAPAPQAAAAAAAAEAPASEQVDLLKALQQGALSKRRKLEAEVAELYAKAEGALVAGDEAAARSYLESKATAQRALDRILEGQRRRRERLESEVEELYAKAERALSAGDEAAARDFLASWRGAKELLERECGSEGEP</sequence>
<evidence type="ECO:0000256" key="2">
    <source>
        <dbReference type="SAM" id="MobiDB-lite"/>
    </source>
</evidence>
<feature type="compositionally biased region" description="Low complexity" evidence="2">
    <location>
        <begin position="206"/>
        <end position="222"/>
    </location>
</feature>
<feature type="compositionally biased region" description="Gly residues" evidence="2">
    <location>
        <begin position="142"/>
        <end position="153"/>
    </location>
</feature>
<reference evidence="3" key="1">
    <citation type="submission" date="2023-10" db="EMBL/GenBank/DDBJ databases">
        <authorList>
            <person name="Chen Y."/>
            <person name="Shah S."/>
            <person name="Dougan E. K."/>
            <person name="Thang M."/>
            <person name="Chan C."/>
        </authorList>
    </citation>
    <scope>NUCLEOTIDE SEQUENCE [LARGE SCALE GENOMIC DNA]</scope>
</reference>
<evidence type="ECO:0000256" key="1">
    <source>
        <dbReference type="SAM" id="Coils"/>
    </source>
</evidence>
<keyword evidence="1" id="KW-0175">Coiled coil</keyword>
<evidence type="ECO:0000313" key="4">
    <source>
        <dbReference type="Proteomes" id="UP001189429"/>
    </source>
</evidence>
<gene>
    <name evidence="3" type="ORF">PCOR1329_LOCUS49505</name>
</gene>
<dbReference type="EMBL" id="CAUYUJ010015993">
    <property type="protein sequence ID" value="CAK0860587.1"/>
    <property type="molecule type" value="Genomic_DNA"/>
</dbReference>
<evidence type="ECO:0000313" key="3">
    <source>
        <dbReference type="EMBL" id="CAK0860587.1"/>
    </source>
</evidence>
<feature type="coiled-coil region" evidence="1">
    <location>
        <begin position="279"/>
        <end position="313"/>
    </location>
</feature>
<dbReference type="Proteomes" id="UP001189429">
    <property type="component" value="Unassembled WGS sequence"/>
</dbReference>
<name>A0ABN9UL75_9DINO</name>
<proteinExistence type="predicted"/>
<feature type="region of interest" description="Disordered" evidence="2">
    <location>
        <begin position="135"/>
        <end position="222"/>
    </location>
</feature>
<feature type="compositionally biased region" description="Basic and acidic residues" evidence="2">
    <location>
        <begin position="156"/>
        <end position="178"/>
    </location>
</feature>
<organism evidence="3 4">
    <name type="scientific">Prorocentrum cordatum</name>
    <dbReference type="NCBI Taxonomy" id="2364126"/>
    <lineage>
        <taxon>Eukaryota</taxon>
        <taxon>Sar</taxon>
        <taxon>Alveolata</taxon>
        <taxon>Dinophyceae</taxon>
        <taxon>Prorocentrales</taxon>
        <taxon>Prorocentraceae</taxon>
        <taxon>Prorocentrum</taxon>
    </lineage>
</organism>
<protein>
    <submittedName>
        <fullName evidence="3">Uncharacterized protein</fullName>
    </submittedName>
</protein>
<comment type="caution">
    <text evidence="3">The sequence shown here is derived from an EMBL/GenBank/DDBJ whole genome shotgun (WGS) entry which is preliminary data.</text>
</comment>